<proteinExistence type="predicted"/>
<name>A0A482VVM2_ASBVE</name>
<keyword evidence="2" id="KW-1185">Reference proteome</keyword>
<organism evidence="1 2">
    <name type="scientific">Asbolus verrucosus</name>
    <name type="common">Desert ironclad beetle</name>
    <dbReference type="NCBI Taxonomy" id="1661398"/>
    <lineage>
        <taxon>Eukaryota</taxon>
        <taxon>Metazoa</taxon>
        <taxon>Ecdysozoa</taxon>
        <taxon>Arthropoda</taxon>
        <taxon>Hexapoda</taxon>
        <taxon>Insecta</taxon>
        <taxon>Pterygota</taxon>
        <taxon>Neoptera</taxon>
        <taxon>Endopterygota</taxon>
        <taxon>Coleoptera</taxon>
        <taxon>Polyphaga</taxon>
        <taxon>Cucujiformia</taxon>
        <taxon>Tenebrionidae</taxon>
        <taxon>Pimeliinae</taxon>
        <taxon>Asbolus</taxon>
    </lineage>
</organism>
<dbReference type="EMBL" id="QDEB01056740">
    <property type="protein sequence ID" value="RZC36992.1"/>
    <property type="molecule type" value="Genomic_DNA"/>
</dbReference>
<dbReference type="Proteomes" id="UP000292052">
    <property type="component" value="Unassembled WGS sequence"/>
</dbReference>
<protein>
    <submittedName>
        <fullName evidence="1">Uncharacterized protein</fullName>
    </submittedName>
</protein>
<comment type="caution">
    <text evidence="1">The sequence shown here is derived from an EMBL/GenBank/DDBJ whole genome shotgun (WGS) entry which is preliminary data.</text>
</comment>
<evidence type="ECO:0000313" key="1">
    <source>
        <dbReference type="EMBL" id="RZC36992.1"/>
    </source>
</evidence>
<dbReference type="AlphaFoldDB" id="A0A482VVM2"/>
<sequence length="45" mass="5538">MKITKLILNHTVTYLLVRDQEIVLDQDLLFLRQKFYFSIFYCILK</sequence>
<accession>A0A482VVM2</accession>
<gene>
    <name evidence="1" type="ORF">BDFB_015216</name>
</gene>
<evidence type="ECO:0000313" key="2">
    <source>
        <dbReference type="Proteomes" id="UP000292052"/>
    </source>
</evidence>
<reference evidence="1 2" key="1">
    <citation type="submission" date="2017-03" db="EMBL/GenBank/DDBJ databases">
        <title>Genome of the blue death feigning beetle - Asbolus verrucosus.</title>
        <authorList>
            <person name="Rider S.D."/>
        </authorList>
    </citation>
    <scope>NUCLEOTIDE SEQUENCE [LARGE SCALE GENOMIC DNA]</scope>
    <source>
        <strain evidence="1">Butters</strain>
        <tissue evidence="1">Head and leg muscle</tissue>
    </source>
</reference>